<feature type="domain" description="VTT" evidence="8">
    <location>
        <begin position="46"/>
        <end position="171"/>
    </location>
</feature>
<feature type="transmembrane region" description="Helical" evidence="7">
    <location>
        <begin position="25"/>
        <end position="47"/>
    </location>
</feature>
<dbReference type="STRING" id="1798553.A3H70_02905"/>
<feature type="transmembrane region" description="Helical" evidence="7">
    <location>
        <begin position="151"/>
        <end position="171"/>
    </location>
</feature>
<dbReference type="Proteomes" id="UP000178109">
    <property type="component" value="Unassembled WGS sequence"/>
</dbReference>
<reference evidence="9 10" key="1">
    <citation type="journal article" date="2016" name="Nat. Commun.">
        <title>Thousands of microbial genomes shed light on interconnected biogeochemical processes in an aquifer system.</title>
        <authorList>
            <person name="Anantharaman K."/>
            <person name="Brown C.T."/>
            <person name="Hug L.A."/>
            <person name="Sharon I."/>
            <person name="Castelle C.J."/>
            <person name="Probst A.J."/>
            <person name="Thomas B.C."/>
            <person name="Singh A."/>
            <person name="Wilkins M.J."/>
            <person name="Karaoz U."/>
            <person name="Brodie E.L."/>
            <person name="Williams K.H."/>
            <person name="Hubbard S.S."/>
            <person name="Banfield J.F."/>
        </authorList>
    </citation>
    <scope>NUCLEOTIDE SEQUENCE [LARGE SCALE GENOMIC DNA]</scope>
</reference>
<dbReference type="InterPro" id="IPR032818">
    <property type="entry name" value="DedA-like"/>
</dbReference>
<dbReference type="InterPro" id="IPR058127">
    <property type="entry name" value="DedA"/>
</dbReference>
<dbReference type="Pfam" id="PF09335">
    <property type="entry name" value="VTT_dom"/>
    <property type="match status" value="1"/>
</dbReference>
<evidence type="ECO:0000256" key="7">
    <source>
        <dbReference type="RuleBase" id="RU367016"/>
    </source>
</evidence>
<proteinExistence type="inferred from homology"/>
<gene>
    <name evidence="9" type="ORF">A3H70_02905</name>
</gene>
<dbReference type="PANTHER" id="PTHR30353:SF0">
    <property type="entry name" value="TRANSMEMBRANE PROTEIN"/>
    <property type="match status" value="1"/>
</dbReference>
<evidence type="ECO:0000313" key="9">
    <source>
        <dbReference type="EMBL" id="OGY92863.1"/>
    </source>
</evidence>
<keyword evidence="4 7" id="KW-0812">Transmembrane</keyword>
<evidence type="ECO:0000256" key="2">
    <source>
        <dbReference type="ARBA" id="ARBA00010792"/>
    </source>
</evidence>
<accession>A0A1G2BUR5</accession>
<name>A0A1G2BUR5_9BACT</name>
<dbReference type="InterPro" id="IPR032816">
    <property type="entry name" value="VTT_dom"/>
</dbReference>
<feature type="transmembrane region" description="Helical" evidence="7">
    <location>
        <begin position="183"/>
        <end position="200"/>
    </location>
</feature>
<organism evidence="9 10">
    <name type="scientific">Candidatus Komeilibacteria bacterium RIFCSPLOWO2_02_FULL_48_11</name>
    <dbReference type="NCBI Taxonomy" id="1798553"/>
    <lineage>
        <taxon>Bacteria</taxon>
        <taxon>Candidatus Komeiliibacteriota</taxon>
    </lineage>
</organism>
<evidence type="ECO:0000259" key="8">
    <source>
        <dbReference type="Pfam" id="PF09335"/>
    </source>
</evidence>
<dbReference type="GO" id="GO:0005886">
    <property type="term" value="C:plasma membrane"/>
    <property type="evidence" value="ECO:0007669"/>
    <property type="project" value="UniProtKB-SubCell"/>
</dbReference>
<feature type="transmembrane region" description="Helical" evidence="7">
    <location>
        <begin position="67"/>
        <end position="92"/>
    </location>
</feature>
<comment type="similarity">
    <text evidence="2 7">Belongs to the DedA family.</text>
</comment>
<evidence type="ECO:0000256" key="5">
    <source>
        <dbReference type="ARBA" id="ARBA00022989"/>
    </source>
</evidence>
<keyword evidence="5 7" id="KW-1133">Transmembrane helix</keyword>
<keyword evidence="6 7" id="KW-0472">Membrane</keyword>
<protein>
    <recommendedName>
        <fullName evidence="8">VTT domain-containing protein</fullName>
    </recommendedName>
</protein>
<dbReference type="AlphaFoldDB" id="A0A1G2BUR5"/>
<evidence type="ECO:0000256" key="6">
    <source>
        <dbReference type="ARBA" id="ARBA00023136"/>
    </source>
</evidence>
<dbReference type="EMBL" id="MHKO01000012">
    <property type="protein sequence ID" value="OGY92863.1"/>
    <property type="molecule type" value="Genomic_DNA"/>
</dbReference>
<dbReference type="NCBIfam" id="NF008102">
    <property type="entry name" value="PRK10847.1"/>
    <property type="match status" value="1"/>
</dbReference>
<comment type="subcellular location">
    <subcellularLocation>
        <location evidence="1 7">Cell membrane</location>
        <topology evidence="1 7">Multi-pass membrane protein</topology>
    </subcellularLocation>
</comment>
<evidence type="ECO:0000256" key="3">
    <source>
        <dbReference type="ARBA" id="ARBA00022475"/>
    </source>
</evidence>
<comment type="caution">
    <text evidence="9">The sequence shown here is derived from an EMBL/GenBank/DDBJ whole genome shotgun (WGS) entry which is preliminary data.</text>
</comment>
<sequence>MALFLDIILHLDTYLGTIIAQFGNWTYLILGLIIFCETGLVVTPFFPGDSLLFTAGTLAAPGYLDPWLLFIVIALAAILGDAVNYQIGAYFGPKMFHSEKSRFFKREYLESTRRFYEKYGGKTIILARFLPVVRTFAPFVAGIGAMSYWRFAVYNIAGGALWSAIFVWGGYYFGNLEVVKNNFSIFIILIIAVSFLPGLAEYAKYKHRQRDV</sequence>
<keyword evidence="3 7" id="KW-1003">Cell membrane</keyword>
<evidence type="ECO:0000256" key="1">
    <source>
        <dbReference type="ARBA" id="ARBA00004651"/>
    </source>
</evidence>
<evidence type="ECO:0000313" key="10">
    <source>
        <dbReference type="Proteomes" id="UP000178109"/>
    </source>
</evidence>
<dbReference type="PANTHER" id="PTHR30353">
    <property type="entry name" value="INNER MEMBRANE PROTEIN DEDA-RELATED"/>
    <property type="match status" value="1"/>
</dbReference>
<evidence type="ECO:0000256" key="4">
    <source>
        <dbReference type="ARBA" id="ARBA00022692"/>
    </source>
</evidence>